<dbReference type="Pfam" id="PF00491">
    <property type="entry name" value="Arginase"/>
    <property type="match status" value="1"/>
</dbReference>
<evidence type="ECO:0000256" key="1">
    <source>
        <dbReference type="ARBA" id="ARBA00022723"/>
    </source>
</evidence>
<accession>A0A812DNG4</accession>
<reference evidence="5" key="1">
    <citation type="submission" date="2021-01" db="EMBL/GenBank/DDBJ databases">
        <authorList>
            <person name="Li R."/>
            <person name="Bekaert M."/>
        </authorList>
    </citation>
    <scope>NUCLEOTIDE SEQUENCE</scope>
    <source>
        <strain evidence="5">Farmed</strain>
    </source>
</reference>
<keyword evidence="1" id="KW-0479">Metal-binding</keyword>
<organism evidence="5 6">
    <name type="scientific">Acanthosepion pharaonis</name>
    <name type="common">Pharaoh cuttlefish</name>
    <name type="synonym">Sepia pharaonis</name>
    <dbReference type="NCBI Taxonomy" id="158019"/>
    <lineage>
        <taxon>Eukaryota</taxon>
        <taxon>Metazoa</taxon>
        <taxon>Spiralia</taxon>
        <taxon>Lophotrochozoa</taxon>
        <taxon>Mollusca</taxon>
        <taxon>Cephalopoda</taxon>
        <taxon>Coleoidea</taxon>
        <taxon>Decapodiformes</taxon>
        <taxon>Sepiida</taxon>
        <taxon>Sepiina</taxon>
        <taxon>Sepiidae</taxon>
        <taxon>Acanthosepion</taxon>
    </lineage>
</organism>
<keyword evidence="3" id="KW-0464">Manganese</keyword>
<sequence length="216" mass="23767">MRIYSADFVLISSRYFSLGIVQYARSIHFIQPQAQKLGLIGVPFRKGQGRQGVELGPKALRDFGLITSLQNLGHEVHDYGDLEFEDFKDDPKLHNINNLKSVSEAGKKICSSVKKVVDAGEVCITLGGDHSLTTGGIYGHTLSQPNIVILWVDAHADINPPAASLTGNMHGMPLSFLVKEVQPYMTRIEAFDWVKPCISAKDIAYIGLRDVDSAEK</sequence>
<comment type="similarity">
    <text evidence="4">Belongs to the arginase family.</text>
</comment>
<dbReference type="AlphaFoldDB" id="A0A812DNG4"/>
<dbReference type="SUPFAM" id="SSF52768">
    <property type="entry name" value="Arginase/deacetylase"/>
    <property type="match status" value="1"/>
</dbReference>
<evidence type="ECO:0000256" key="3">
    <source>
        <dbReference type="ARBA" id="ARBA00023211"/>
    </source>
</evidence>
<comment type="caution">
    <text evidence="5">The sequence shown here is derived from an EMBL/GenBank/DDBJ whole genome shotgun (WGS) entry which is preliminary data.</text>
</comment>
<keyword evidence="2 5" id="KW-0378">Hydrolase</keyword>
<evidence type="ECO:0000313" key="5">
    <source>
        <dbReference type="EMBL" id="CAE1305231.1"/>
    </source>
</evidence>
<dbReference type="EMBL" id="CAHIKZ030003900">
    <property type="protein sequence ID" value="CAE1305231.1"/>
    <property type="molecule type" value="Genomic_DNA"/>
</dbReference>
<gene>
    <name evidence="5" type="ORF">SPHA_57715</name>
</gene>
<dbReference type="GO" id="GO:0030145">
    <property type="term" value="F:manganese ion binding"/>
    <property type="evidence" value="ECO:0007669"/>
    <property type="project" value="TreeGrafter"/>
</dbReference>
<name>A0A812DNG4_ACAPH</name>
<dbReference type="PRINTS" id="PR00116">
    <property type="entry name" value="ARGINASE"/>
</dbReference>
<proteinExistence type="inferred from homology"/>
<dbReference type="GO" id="GO:0005634">
    <property type="term" value="C:nucleus"/>
    <property type="evidence" value="ECO:0007669"/>
    <property type="project" value="TreeGrafter"/>
</dbReference>
<dbReference type="GO" id="GO:0005829">
    <property type="term" value="C:cytosol"/>
    <property type="evidence" value="ECO:0007669"/>
    <property type="project" value="TreeGrafter"/>
</dbReference>
<dbReference type="EC" id="3.5.3.1" evidence="5"/>
<dbReference type="PROSITE" id="PS51409">
    <property type="entry name" value="ARGINASE_2"/>
    <property type="match status" value="1"/>
</dbReference>
<dbReference type="GO" id="GO:0004053">
    <property type="term" value="F:arginase activity"/>
    <property type="evidence" value="ECO:0007669"/>
    <property type="project" value="UniProtKB-EC"/>
</dbReference>
<dbReference type="Proteomes" id="UP000597762">
    <property type="component" value="Unassembled WGS sequence"/>
</dbReference>
<keyword evidence="6" id="KW-1185">Reference proteome</keyword>
<dbReference type="InterPro" id="IPR006035">
    <property type="entry name" value="Ureohydrolase"/>
</dbReference>
<dbReference type="PANTHER" id="PTHR43782">
    <property type="entry name" value="ARGINASE"/>
    <property type="match status" value="1"/>
</dbReference>
<evidence type="ECO:0000256" key="2">
    <source>
        <dbReference type="ARBA" id="ARBA00022801"/>
    </source>
</evidence>
<evidence type="ECO:0000313" key="6">
    <source>
        <dbReference type="Proteomes" id="UP000597762"/>
    </source>
</evidence>
<dbReference type="PANTHER" id="PTHR43782:SF3">
    <property type="entry name" value="ARGINASE"/>
    <property type="match status" value="1"/>
</dbReference>
<dbReference type="InterPro" id="IPR023696">
    <property type="entry name" value="Ureohydrolase_dom_sf"/>
</dbReference>
<protein>
    <submittedName>
        <fullName evidence="5">E3.5.3.1</fullName>
        <ecNumber evidence="5">3.5.3.1</ecNumber>
    </submittedName>
</protein>
<dbReference type="Gene3D" id="3.40.800.10">
    <property type="entry name" value="Ureohydrolase domain"/>
    <property type="match status" value="1"/>
</dbReference>
<evidence type="ECO:0000256" key="4">
    <source>
        <dbReference type="PROSITE-ProRule" id="PRU00742"/>
    </source>
</evidence>
<dbReference type="OrthoDB" id="9992747at2759"/>